<dbReference type="Proteomes" id="UP000297407">
    <property type="component" value="Unassembled WGS sequence"/>
</dbReference>
<dbReference type="InterPro" id="IPR005122">
    <property type="entry name" value="Uracil-DNA_glycosylase-like"/>
</dbReference>
<comment type="caution">
    <text evidence="2">The sequence shown here is derived from an EMBL/GenBank/DDBJ whole genome shotgun (WGS) entry which is preliminary data.</text>
</comment>
<dbReference type="Pfam" id="PF03167">
    <property type="entry name" value="UDG"/>
    <property type="match status" value="1"/>
</dbReference>
<dbReference type="EC" id="3.2.2.15" evidence="2"/>
<evidence type="ECO:0000259" key="1">
    <source>
        <dbReference type="SMART" id="SM00986"/>
    </source>
</evidence>
<keyword evidence="2" id="KW-0378">Hydrolase</keyword>
<dbReference type="Gene3D" id="3.40.470.10">
    <property type="entry name" value="Uracil-DNA glycosylase-like domain"/>
    <property type="match status" value="1"/>
</dbReference>
<protein>
    <submittedName>
        <fullName evidence="2">DNA-deoxyinosine glycosylase</fullName>
        <ecNumber evidence="2">3.2.2.15</ecNumber>
    </submittedName>
</protein>
<dbReference type="SUPFAM" id="SSF52141">
    <property type="entry name" value="Uracil-DNA glycosylase-like"/>
    <property type="match status" value="1"/>
</dbReference>
<dbReference type="EMBL" id="SRLH01000001">
    <property type="protein sequence ID" value="TGD59375.1"/>
    <property type="molecule type" value="Genomic_DNA"/>
</dbReference>
<dbReference type="InterPro" id="IPR036895">
    <property type="entry name" value="Uracil-DNA_glycosylase-like_sf"/>
</dbReference>
<evidence type="ECO:0000313" key="3">
    <source>
        <dbReference type="Proteomes" id="UP000297407"/>
    </source>
</evidence>
<evidence type="ECO:0000313" key="2">
    <source>
        <dbReference type="EMBL" id="TGD59375.1"/>
    </source>
</evidence>
<name>A0A4Z0LBY5_9FLAO</name>
<organism evidence="2 3">
    <name type="scientific">Flavobacterium humi</name>
    <dbReference type="NCBI Taxonomy" id="2562683"/>
    <lineage>
        <taxon>Bacteria</taxon>
        <taxon>Pseudomonadati</taxon>
        <taxon>Bacteroidota</taxon>
        <taxon>Flavobacteriia</taxon>
        <taxon>Flavobacteriales</taxon>
        <taxon>Flavobacteriaceae</taxon>
        <taxon>Flavobacterium</taxon>
    </lineage>
</organism>
<feature type="domain" description="Uracil-DNA glycosylase-like" evidence="1">
    <location>
        <begin position="7"/>
        <end position="158"/>
    </location>
</feature>
<proteinExistence type="predicted"/>
<dbReference type="RefSeq" id="WP_135524581.1">
    <property type="nucleotide sequence ID" value="NZ_SRLH01000001.1"/>
</dbReference>
<dbReference type="CDD" id="cd10032">
    <property type="entry name" value="UDG-F6_HDG"/>
    <property type="match status" value="1"/>
</dbReference>
<dbReference type="SMART" id="SM00986">
    <property type="entry name" value="UDG"/>
    <property type="match status" value="1"/>
</dbReference>
<accession>A0A4Z0LBY5</accession>
<dbReference type="NCBIfam" id="TIGR04274">
    <property type="entry name" value="hypoxanDNAglyco"/>
    <property type="match status" value="1"/>
</dbReference>
<dbReference type="InterPro" id="IPR026353">
    <property type="entry name" value="Hypoxan-DNA_Glyclase"/>
</dbReference>
<dbReference type="AlphaFoldDB" id="A0A4Z0LBY5"/>
<sequence length="159" mass="18110">MKIFSFPPIADAYSTVLILGTMPGIQSIRLNEYYGHPRNHFWKLVSSVFEEPFPADYDQKKAMLLRNRLALWDTLQACEREGSLDSAIVKEVPNDLASFLDNHPGIESLFFNGQKAAAFYKKYIGLTEKYTFVTLPSTSPANAGMTFENKLEHWKKIVL</sequence>
<dbReference type="OrthoDB" id="9799921at2"/>
<dbReference type="GO" id="GO:0033958">
    <property type="term" value="F:DNA-deoxyinosine glycosylase activity"/>
    <property type="evidence" value="ECO:0007669"/>
    <property type="project" value="UniProtKB-EC"/>
</dbReference>
<reference evidence="2 3" key="1">
    <citation type="submission" date="2019-04" db="EMBL/GenBank/DDBJ databases">
        <title>Flavobacterium sp. strain DS2-A Genome sequencing and assembly.</title>
        <authorList>
            <person name="Kim I."/>
        </authorList>
    </citation>
    <scope>NUCLEOTIDE SEQUENCE [LARGE SCALE GENOMIC DNA]</scope>
    <source>
        <strain evidence="2 3">DS2-A</strain>
    </source>
</reference>
<keyword evidence="2" id="KW-0326">Glycosidase</keyword>
<dbReference type="SMART" id="SM00987">
    <property type="entry name" value="UreE_C"/>
    <property type="match status" value="1"/>
</dbReference>
<gene>
    <name evidence="2" type="ORF">E4635_00100</name>
</gene>
<keyword evidence="3" id="KW-1185">Reference proteome</keyword>